<organism evidence="1 2">
    <name type="scientific">Massilia phyllostachyos</name>
    <dbReference type="NCBI Taxonomy" id="2898585"/>
    <lineage>
        <taxon>Bacteria</taxon>
        <taxon>Pseudomonadati</taxon>
        <taxon>Pseudomonadota</taxon>
        <taxon>Betaproteobacteria</taxon>
        <taxon>Burkholderiales</taxon>
        <taxon>Oxalobacteraceae</taxon>
        <taxon>Telluria group</taxon>
        <taxon>Massilia</taxon>
    </lineage>
</organism>
<dbReference type="EMBL" id="JAJNOC010000004">
    <property type="protein sequence ID" value="MCD2517700.1"/>
    <property type="molecule type" value="Genomic_DNA"/>
</dbReference>
<proteinExistence type="predicted"/>
<reference evidence="1" key="1">
    <citation type="submission" date="2021-11" db="EMBL/GenBank/DDBJ databases">
        <title>The complete genome of Massilia sp sp. G4R7.</title>
        <authorList>
            <person name="Liu L."/>
            <person name="Yue J."/>
            <person name="Yuan J."/>
            <person name="Yang F."/>
            <person name="Li L."/>
        </authorList>
    </citation>
    <scope>NUCLEOTIDE SEQUENCE</scope>
    <source>
        <strain evidence="1">G4R7</strain>
    </source>
</reference>
<dbReference type="RefSeq" id="WP_231058973.1">
    <property type="nucleotide sequence ID" value="NZ_JAJNOC010000004.1"/>
</dbReference>
<protein>
    <submittedName>
        <fullName evidence="1">Uncharacterized protein</fullName>
    </submittedName>
</protein>
<evidence type="ECO:0000313" key="2">
    <source>
        <dbReference type="Proteomes" id="UP001179361"/>
    </source>
</evidence>
<accession>A0ABS8QAP4</accession>
<comment type="caution">
    <text evidence="1">The sequence shown here is derived from an EMBL/GenBank/DDBJ whole genome shotgun (WGS) entry which is preliminary data.</text>
</comment>
<dbReference type="Proteomes" id="UP001179361">
    <property type="component" value="Unassembled WGS sequence"/>
</dbReference>
<name>A0ABS8QAP4_9BURK</name>
<evidence type="ECO:0000313" key="1">
    <source>
        <dbReference type="EMBL" id="MCD2517700.1"/>
    </source>
</evidence>
<sequence>MQDWQDSCPVEKISKKIARNPKVPETASVKGKTTGNPLVKLAKAAT</sequence>
<keyword evidence="2" id="KW-1185">Reference proteome</keyword>
<gene>
    <name evidence="1" type="ORF">LQ564_15400</name>
</gene>